<dbReference type="InterPro" id="IPR018717">
    <property type="entry name" value="DUF2241"/>
</dbReference>
<dbReference type="Pfam" id="PF13840">
    <property type="entry name" value="ACT_7"/>
    <property type="match status" value="1"/>
</dbReference>
<evidence type="ECO:0000313" key="4">
    <source>
        <dbReference type="Proteomes" id="UP001161325"/>
    </source>
</evidence>
<dbReference type="PANTHER" id="PTHR39199">
    <property type="entry name" value="BLR5128 PROTEIN"/>
    <property type="match status" value="1"/>
</dbReference>
<dbReference type="Proteomes" id="UP001161325">
    <property type="component" value="Unassembled WGS sequence"/>
</dbReference>
<dbReference type="SUPFAM" id="SSF55021">
    <property type="entry name" value="ACT-like"/>
    <property type="match status" value="2"/>
</dbReference>
<reference evidence="3" key="1">
    <citation type="submission" date="2022-08" db="EMBL/GenBank/DDBJ databases">
        <title>Draft genome sequencing of Roseisolibacter agri AW1220.</title>
        <authorList>
            <person name="Tobiishi Y."/>
            <person name="Tonouchi A."/>
        </authorList>
    </citation>
    <scope>NUCLEOTIDE SEQUENCE</scope>
    <source>
        <strain evidence="3">AW1220</strain>
    </source>
</reference>
<protein>
    <submittedName>
        <fullName evidence="3">Transporter</fullName>
    </submittedName>
</protein>
<gene>
    <name evidence="3" type="ORF">rosag_09440</name>
</gene>
<sequence length="132" mass="13968">MHLTDLPTLLRSLAPVLRDGEWVFCWLDHDAAQAHAEHALASMREDDGMSLVLPLAHARAHGLPDTPAFRCITLTVHSSLEAVGLTAAVSGALAARGIAANVIAGARHDHVFVPEMRADEALAVLQALSRGA</sequence>
<feature type="domain" description="CASTOR ACT" evidence="2">
    <location>
        <begin position="70"/>
        <end position="126"/>
    </location>
</feature>
<evidence type="ECO:0000259" key="1">
    <source>
        <dbReference type="Pfam" id="PF10000"/>
    </source>
</evidence>
<dbReference type="Pfam" id="PF10000">
    <property type="entry name" value="ACT_3"/>
    <property type="match status" value="1"/>
</dbReference>
<dbReference type="PANTHER" id="PTHR39199:SF1">
    <property type="entry name" value="BLR5128 PROTEIN"/>
    <property type="match status" value="1"/>
</dbReference>
<organism evidence="3 4">
    <name type="scientific">Roseisolibacter agri</name>
    <dbReference type="NCBI Taxonomy" id="2014610"/>
    <lineage>
        <taxon>Bacteria</taxon>
        <taxon>Pseudomonadati</taxon>
        <taxon>Gemmatimonadota</taxon>
        <taxon>Gemmatimonadia</taxon>
        <taxon>Gemmatimonadales</taxon>
        <taxon>Gemmatimonadaceae</taxon>
        <taxon>Roseisolibacter</taxon>
    </lineage>
</organism>
<dbReference type="Gene3D" id="3.30.2130.10">
    <property type="entry name" value="VC0802-like"/>
    <property type="match status" value="1"/>
</dbReference>
<dbReference type="InterPro" id="IPR045865">
    <property type="entry name" value="ACT-like_dom_sf"/>
</dbReference>
<dbReference type="InterPro" id="IPR027795">
    <property type="entry name" value="CASTOR_ACT_dom"/>
</dbReference>
<feature type="domain" description="DUF2241" evidence="1">
    <location>
        <begin position="4"/>
        <end position="68"/>
    </location>
</feature>
<name>A0AA37V5Q9_9BACT</name>
<proteinExistence type="predicted"/>
<comment type="caution">
    <text evidence="3">The sequence shown here is derived from an EMBL/GenBank/DDBJ whole genome shotgun (WGS) entry which is preliminary data.</text>
</comment>
<keyword evidence="4" id="KW-1185">Reference proteome</keyword>
<dbReference type="RefSeq" id="WP_284348880.1">
    <property type="nucleotide sequence ID" value="NZ_BRXS01000002.1"/>
</dbReference>
<dbReference type="EMBL" id="BRXS01000002">
    <property type="protein sequence ID" value="GLC24431.1"/>
    <property type="molecule type" value="Genomic_DNA"/>
</dbReference>
<evidence type="ECO:0000259" key="2">
    <source>
        <dbReference type="Pfam" id="PF13840"/>
    </source>
</evidence>
<accession>A0AA37V5Q9</accession>
<evidence type="ECO:0000313" key="3">
    <source>
        <dbReference type="EMBL" id="GLC24431.1"/>
    </source>
</evidence>
<dbReference type="AlphaFoldDB" id="A0AA37V5Q9"/>